<dbReference type="Proteomes" id="UP000004374">
    <property type="component" value="Unassembled WGS sequence"/>
</dbReference>
<evidence type="ECO:0000259" key="3">
    <source>
        <dbReference type="PROSITE" id="PS50887"/>
    </source>
</evidence>
<keyword evidence="1" id="KW-1133">Transmembrane helix</keyword>
<dbReference type="InterPro" id="IPR035919">
    <property type="entry name" value="EAL_sf"/>
</dbReference>
<organism evidence="4 5">
    <name type="scientific">Rheinheimera nanhaiensis E407-8</name>
    <dbReference type="NCBI Taxonomy" id="562729"/>
    <lineage>
        <taxon>Bacteria</taxon>
        <taxon>Pseudomonadati</taxon>
        <taxon>Pseudomonadota</taxon>
        <taxon>Gammaproteobacteria</taxon>
        <taxon>Chromatiales</taxon>
        <taxon>Chromatiaceae</taxon>
        <taxon>Rheinheimera</taxon>
    </lineage>
</organism>
<sequence>MPSFRWLPLAGLLPFCAAAAAGDAIVSALPLIALALSLLVIAVLTLYNFKLKARYQQLCLQQQQLNQFLQRCDDYIAVLDANLTPQYTNVSLSAACPTDDSQLPLYLQPEGNSLLLSQLQPADNWLGEAWLQQGDGKRLALSVAITRLNDAPAQYLLLARNIDDLKQRQQQLEQDTLRDRQTGLLSPLLLNEYLHSCIQLSGKSQPNFALLLVKFSQLLGERPVNPNITLPQAMPKLAKALAQLAGPECILARYNSDTLAVVVPHHLCRAHVEITLNRLGHKLLTLSESAGFNPGLAVQTLVGISLYPNDGQHASELLFAANAALQQASKTGDSQLAFASRTLQQRAPEYLALEAELHKALQRDEFELYYQPRYSIGSNRIVGYEALLRWHNPRRGVLLPQHFLTLADETGLIAQLDQLVFQKCCEQQLRWQQTDISRGRMCLNISGLSLKQTQFVSQIAAQLQRCGLTADQFEFEIEEPLLLEADSLVNDNLQQLAQMGLHLTLDNFGTGVSSLSVLKQFPLHGLKIAALCIKDMEHNEQQRNITASLIRLASYLQLDVIASGIENEMQAYLLHVMGCDILLGHLFSKALPAAEIPLLLAKENKLVRKQVS</sequence>
<dbReference type="EMBL" id="BAFK01000001">
    <property type="protein sequence ID" value="GAB57229.1"/>
    <property type="molecule type" value="Genomic_DNA"/>
</dbReference>
<feature type="domain" description="EAL" evidence="2">
    <location>
        <begin position="350"/>
        <end position="604"/>
    </location>
</feature>
<dbReference type="STRING" id="562729.RNAN_0192"/>
<keyword evidence="1" id="KW-0812">Transmembrane</keyword>
<dbReference type="InterPro" id="IPR029787">
    <property type="entry name" value="Nucleotide_cyclase"/>
</dbReference>
<evidence type="ECO:0000256" key="1">
    <source>
        <dbReference type="SAM" id="Phobius"/>
    </source>
</evidence>
<dbReference type="Pfam" id="PF00990">
    <property type="entry name" value="GGDEF"/>
    <property type="match status" value="1"/>
</dbReference>
<dbReference type="Gene3D" id="3.20.20.450">
    <property type="entry name" value="EAL domain"/>
    <property type="match status" value="1"/>
</dbReference>
<dbReference type="InterPro" id="IPR043128">
    <property type="entry name" value="Rev_trsase/Diguanyl_cyclase"/>
</dbReference>
<dbReference type="InterPro" id="IPR050706">
    <property type="entry name" value="Cyclic-di-GMP_PDE-like"/>
</dbReference>
<gene>
    <name evidence="4" type="ORF">RNAN_0192</name>
</gene>
<dbReference type="SMART" id="SM00267">
    <property type="entry name" value="GGDEF"/>
    <property type="match status" value="1"/>
</dbReference>
<comment type="caution">
    <text evidence="4">The sequence shown here is derived from an EMBL/GenBank/DDBJ whole genome shotgun (WGS) entry which is preliminary data.</text>
</comment>
<dbReference type="RefSeq" id="WP_008217803.1">
    <property type="nucleotide sequence ID" value="NZ_BAFK01000001.1"/>
</dbReference>
<dbReference type="InterPro" id="IPR000160">
    <property type="entry name" value="GGDEF_dom"/>
</dbReference>
<dbReference type="PANTHER" id="PTHR33121:SF70">
    <property type="entry name" value="SIGNALING PROTEIN YKOW"/>
    <property type="match status" value="1"/>
</dbReference>
<feature type="domain" description="GGDEF" evidence="3">
    <location>
        <begin position="206"/>
        <end position="341"/>
    </location>
</feature>
<keyword evidence="5" id="KW-1185">Reference proteome</keyword>
<name>I1DT51_9GAMM</name>
<evidence type="ECO:0000313" key="5">
    <source>
        <dbReference type="Proteomes" id="UP000004374"/>
    </source>
</evidence>
<dbReference type="CDD" id="cd01948">
    <property type="entry name" value="EAL"/>
    <property type="match status" value="1"/>
</dbReference>
<dbReference type="PROSITE" id="PS50883">
    <property type="entry name" value="EAL"/>
    <property type="match status" value="1"/>
</dbReference>
<dbReference type="OrthoDB" id="8553030at2"/>
<reference evidence="4 5" key="1">
    <citation type="journal article" date="2012" name="J. Bacteriol.">
        <title>Genome Sequence of the Protease-Producing Bacterium Rheinheimera nanhaiensis E407-8T, Isolated from Deep-Sea Sediment of the South China Sea.</title>
        <authorList>
            <person name="Zhang X.-Y."/>
            <person name="Zhang Y.-J."/>
            <person name="Qin Q.-L."/>
            <person name="Xie B.-B."/>
            <person name="Chen X.-L."/>
            <person name="Zhou B.-C."/>
            <person name="Zhang Y.-Z."/>
        </authorList>
    </citation>
    <scope>NUCLEOTIDE SEQUENCE [LARGE SCALE GENOMIC DNA]</scope>
    <source>
        <strain evidence="4 5">E407-8</strain>
    </source>
</reference>
<dbReference type="SUPFAM" id="SSF55073">
    <property type="entry name" value="Nucleotide cyclase"/>
    <property type="match status" value="1"/>
</dbReference>
<accession>I1DT51</accession>
<dbReference type="AlphaFoldDB" id="I1DT51"/>
<dbReference type="PANTHER" id="PTHR33121">
    <property type="entry name" value="CYCLIC DI-GMP PHOSPHODIESTERASE PDEF"/>
    <property type="match status" value="1"/>
</dbReference>
<evidence type="ECO:0000259" key="2">
    <source>
        <dbReference type="PROSITE" id="PS50883"/>
    </source>
</evidence>
<dbReference type="Gene3D" id="3.30.70.270">
    <property type="match status" value="1"/>
</dbReference>
<proteinExistence type="predicted"/>
<evidence type="ECO:0008006" key="6">
    <source>
        <dbReference type="Google" id="ProtNLM"/>
    </source>
</evidence>
<dbReference type="GO" id="GO:0071111">
    <property type="term" value="F:cyclic-guanylate-specific phosphodiesterase activity"/>
    <property type="evidence" value="ECO:0007669"/>
    <property type="project" value="InterPro"/>
</dbReference>
<dbReference type="Pfam" id="PF00563">
    <property type="entry name" value="EAL"/>
    <property type="match status" value="1"/>
</dbReference>
<evidence type="ECO:0000313" key="4">
    <source>
        <dbReference type="EMBL" id="GAB57229.1"/>
    </source>
</evidence>
<protein>
    <recommendedName>
        <fullName evidence="6">Diguanylate cyclase/phosphodiesterase</fullName>
    </recommendedName>
</protein>
<dbReference type="PROSITE" id="PS50887">
    <property type="entry name" value="GGDEF"/>
    <property type="match status" value="1"/>
</dbReference>
<dbReference type="SUPFAM" id="SSF141868">
    <property type="entry name" value="EAL domain-like"/>
    <property type="match status" value="1"/>
</dbReference>
<dbReference type="InterPro" id="IPR001633">
    <property type="entry name" value="EAL_dom"/>
</dbReference>
<dbReference type="SMART" id="SM00052">
    <property type="entry name" value="EAL"/>
    <property type="match status" value="1"/>
</dbReference>
<keyword evidence="1" id="KW-0472">Membrane</keyword>
<feature type="transmembrane region" description="Helical" evidence="1">
    <location>
        <begin position="31"/>
        <end position="49"/>
    </location>
</feature>